<evidence type="ECO:0000256" key="2">
    <source>
        <dbReference type="ARBA" id="ARBA00022692"/>
    </source>
</evidence>
<feature type="transmembrane region" description="Helical" evidence="5">
    <location>
        <begin position="71"/>
        <end position="90"/>
    </location>
</feature>
<dbReference type="InParanoid" id="A0A2G4YVA5"/>
<feature type="domain" description="NnrU" evidence="6">
    <location>
        <begin position="5"/>
        <end position="184"/>
    </location>
</feature>
<feature type="transmembrane region" description="Helical" evidence="5">
    <location>
        <begin position="102"/>
        <end position="118"/>
    </location>
</feature>
<comment type="caution">
    <text evidence="7">The sequence shown here is derived from an EMBL/GenBank/DDBJ whole genome shotgun (WGS) entry which is preliminary data.</text>
</comment>
<gene>
    <name evidence="7" type="ORF">CRD36_06225</name>
</gene>
<feature type="transmembrane region" description="Helical" evidence="5">
    <location>
        <begin position="163"/>
        <end position="188"/>
    </location>
</feature>
<evidence type="ECO:0000313" key="8">
    <source>
        <dbReference type="Proteomes" id="UP000229730"/>
    </source>
</evidence>
<proteinExistence type="predicted"/>
<dbReference type="AlphaFoldDB" id="A0A2G4YVA5"/>
<keyword evidence="8" id="KW-1185">Reference proteome</keyword>
<dbReference type="OrthoDB" id="5293641at2"/>
<evidence type="ECO:0000256" key="1">
    <source>
        <dbReference type="ARBA" id="ARBA00004141"/>
    </source>
</evidence>
<evidence type="ECO:0000256" key="5">
    <source>
        <dbReference type="SAM" id="Phobius"/>
    </source>
</evidence>
<feature type="transmembrane region" description="Helical" evidence="5">
    <location>
        <begin position="6"/>
        <end position="25"/>
    </location>
</feature>
<dbReference type="EMBL" id="PDEM01000009">
    <property type="protein sequence ID" value="PHZ86258.1"/>
    <property type="molecule type" value="Genomic_DNA"/>
</dbReference>
<name>A0A2G4YVA5_9PROT</name>
<feature type="transmembrane region" description="Helical" evidence="5">
    <location>
        <begin position="37"/>
        <end position="59"/>
    </location>
</feature>
<dbReference type="Pfam" id="PF07298">
    <property type="entry name" value="NnrU"/>
    <property type="match status" value="1"/>
</dbReference>
<keyword evidence="4 5" id="KW-0472">Membrane</keyword>
<evidence type="ECO:0000256" key="4">
    <source>
        <dbReference type="ARBA" id="ARBA00023136"/>
    </source>
</evidence>
<accession>A0A2G4YVA5</accession>
<feature type="transmembrane region" description="Helical" evidence="5">
    <location>
        <begin position="124"/>
        <end position="142"/>
    </location>
</feature>
<dbReference type="InterPro" id="IPR009915">
    <property type="entry name" value="NnrU_dom"/>
</dbReference>
<sequence length="189" mass="20806">MVLNLFAGTLFFGLLHLIPAALPKHRQKVAEQLGENIYKGIFSIGVLLSILLIILGWRGTETAFVYSPPEWGNLATVILMYPALYLLVAARVPCRIRRLIRHPQLTGVFLWALAHLLANGDSRSLTLFGILALWAPLEMILLNRRDGIRVKPATTTLGADIKVGVIAAVLYIALAYGHVYFTGIALSYS</sequence>
<organism evidence="7 8">
    <name type="scientific">Paremcibacter congregatus</name>
    <dbReference type="NCBI Taxonomy" id="2043170"/>
    <lineage>
        <taxon>Bacteria</taxon>
        <taxon>Pseudomonadati</taxon>
        <taxon>Pseudomonadota</taxon>
        <taxon>Alphaproteobacteria</taxon>
        <taxon>Emcibacterales</taxon>
        <taxon>Emcibacteraceae</taxon>
        <taxon>Paremcibacter</taxon>
    </lineage>
</organism>
<comment type="subcellular location">
    <subcellularLocation>
        <location evidence="1">Membrane</location>
        <topology evidence="1">Multi-pass membrane protein</topology>
    </subcellularLocation>
</comment>
<dbReference type="Proteomes" id="UP000229730">
    <property type="component" value="Unassembled WGS sequence"/>
</dbReference>
<keyword evidence="3 5" id="KW-1133">Transmembrane helix</keyword>
<evidence type="ECO:0000313" key="7">
    <source>
        <dbReference type="EMBL" id="PHZ86258.1"/>
    </source>
</evidence>
<evidence type="ECO:0000259" key="6">
    <source>
        <dbReference type="Pfam" id="PF07298"/>
    </source>
</evidence>
<evidence type="ECO:0000256" key="3">
    <source>
        <dbReference type="ARBA" id="ARBA00022989"/>
    </source>
</evidence>
<reference evidence="7 8" key="1">
    <citation type="submission" date="2017-10" db="EMBL/GenBank/DDBJ databases">
        <title>Frigbacter circumglobatus gen. nov. sp. nov., isolated from sediment cultured in situ.</title>
        <authorList>
            <person name="Zhao Z."/>
        </authorList>
    </citation>
    <scope>NUCLEOTIDE SEQUENCE [LARGE SCALE GENOMIC DNA]</scope>
    <source>
        <strain evidence="7 8">ZYL</strain>
    </source>
</reference>
<protein>
    <submittedName>
        <fullName evidence="7">NnrU protein</fullName>
    </submittedName>
</protein>
<keyword evidence="2 5" id="KW-0812">Transmembrane</keyword>
<dbReference type="GO" id="GO:0016020">
    <property type="term" value="C:membrane"/>
    <property type="evidence" value="ECO:0007669"/>
    <property type="project" value="UniProtKB-SubCell"/>
</dbReference>